<accession>A0A2P5B0G4</accession>
<gene>
    <name evidence="3" type="ORF">PanWU01x14_282630</name>
</gene>
<protein>
    <submittedName>
        <fullName evidence="3">Sieve element occlusion</fullName>
    </submittedName>
</protein>
<evidence type="ECO:0000259" key="1">
    <source>
        <dbReference type="Pfam" id="PF14576"/>
    </source>
</evidence>
<dbReference type="Pfam" id="PF14576">
    <property type="entry name" value="SEO_N"/>
    <property type="match status" value="1"/>
</dbReference>
<dbReference type="InterPro" id="IPR039299">
    <property type="entry name" value="SEOA"/>
</dbReference>
<dbReference type="Pfam" id="PF14577">
    <property type="entry name" value="SEO_C"/>
    <property type="match status" value="1"/>
</dbReference>
<comment type="caution">
    <text evidence="3">The sequence shown here is derived from an EMBL/GenBank/DDBJ whole genome shotgun (WGS) entry which is preliminary data.</text>
</comment>
<evidence type="ECO:0000259" key="2">
    <source>
        <dbReference type="Pfam" id="PF14577"/>
    </source>
</evidence>
<dbReference type="AlphaFoldDB" id="A0A2P5B0G4"/>
<dbReference type="STRING" id="3476.A0A2P5B0G4"/>
<dbReference type="PANTHER" id="PTHR33232">
    <property type="entry name" value="PROTEIN SIEVE ELEMENT OCCLUSION B-LIKE"/>
    <property type="match status" value="1"/>
</dbReference>
<dbReference type="OrthoDB" id="1854460at2759"/>
<dbReference type="GO" id="GO:0010088">
    <property type="term" value="P:phloem development"/>
    <property type="evidence" value="ECO:0007669"/>
    <property type="project" value="InterPro"/>
</dbReference>
<sequence>MAGIVAPSQKIVGLPRQEQSFATRVLGEGGGRAARLLGDSRSSIRAHGASDESELGRKILAIHEADERGIYVKPVLNIIDDIFYRAAADIPGYTQGLLSQSDIDEKALHSATSLHDMVELPTRIISAISCEIFSKCSAGVDVNTIVMDILKLIKHYNWDSKLVLVLVAFAITFGEFRLVVQLFQTNPLAKAVALLKQLPDILEHVGALRPQLEALFELIGEILDVTKKIVEFYELPGTEYFTRDSPEILAAASHIPTAVYWTIRSIVVSATQVLALTGMGIEYLTEQWELSSLANKLNNIKGHLVELIRRCHEYIRNVKDIEAFEALGRILLTTHIDNTKPLAALFHYNDGQPALYDCYNKKRIGTEDLRRKIVALFITDIDPNVARGSEYAILQQMYLEKRHNLTRTESQYEVVWVPITDYWGDEKHRLFETLREQMEWHSIHHPTVVSPVVIRYIKEKWNFSKKPMLVVIDTQGKIVHLNAIHMMCIWGSLAYPFTTNREKLLWEEMRWSIELLADNLEPNMNVWLLEDRHICLYGGEDKDWIRKFTRIAKDVAREAGITLELLYVGRSKPREREVKTIIELIQKEGLSRTLDWNLIWYFWMRLESMWHSKGQLTKPENVKNDPIMQGIIAMLSYGSSEQGWAVISKGIGEMVKSNGEHMFKVLSEHGLWKPREIEIGFVPALGEYLKRVNLEAPHHCTSLILPATEAMPETVACSECGRLMERYTMFRCCLD</sequence>
<keyword evidence="4" id="KW-1185">Reference proteome</keyword>
<organism evidence="3 4">
    <name type="scientific">Parasponia andersonii</name>
    <name type="common">Sponia andersonii</name>
    <dbReference type="NCBI Taxonomy" id="3476"/>
    <lineage>
        <taxon>Eukaryota</taxon>
        <taxon>Viridiplantae</taxon>
        <taxon>Streptophyta</taxon>
        <taxon>Embryophyta</taxon>
        <taxon>Tracheophyta</taxon>
        <taxon>Spermatophyta</taxon>
        <taxon>Magnoliopsida</taxon>
        <taxon>eudicotyledons</taxon>
        <taxon>Gunneridae</taxon>
        <taxon>Pentapetalae</taxon>
        <taxon>rosids</taxon>
        <taxon>fabids</taxon>
        <taxon>Rosales</taxon>
        <taxon>Cannabaceae</taxon>
        <taxon>Parasponia</taxon>
    </lineage>
</organism>
<dbReference type="PANTHER" id="PTHR33232:SF20">
    <property type="entry name" value="PROTEIN SIEVE ELEMENT OCCLUSION B-LIKE"/>
    <property type="match status" value="1"/>
</dbReference>
<feature type="domain" description="Sieve element occlusion C-terminal" evidence="2">
    <location>
        <begin position="501"/>
        <end position="733"/>
    </location>
</feature>
<evidence type="ECO:0000313" key="4">
    <source>
        <dbReference type="Proteomes" id="UP000237105"/>
    </source>
</evidence>
<feature type="domain" description="Sieve element occlusion N-terminal" evidence="1">
    <location>
        <begin position="50"/>
        <end position="335"/>
    </location>
</feature>
<dbReference type="EMBL" id="JXTB01000394">
    <property type="protein sequence ID" value="PON42307.1"/>
    <property type="molecule type" value="Genomic_DNA"/>
</dbReference>
<evidence type="ECO:0000313" key="3">
    <source>
        <dbReference type="EMBL" id="PON42307.1"/>
    </source>
</evidence>
<dbReference type="InterPro" id="IPR027942">
    <property type="entry name" value="SEO_N"/>
</dbReference>
<reference evidence="4" key="1">
    <citation type="submission" date="2016-06" db="EMBL/GenBank/DDBJ databases">
        <title>Parallel loss of symbiosis genes in relatives of nitrogen-fixing non-legume Parasponia.</title>
        <authorList>
            <person name="Van Velzen R."/>
            <person name="Holmer R."/>
            <person name="Bu F."/>
            <person name="Rutten L."/>
            <person name="Van Zeijl A."/>
            <person name="Liu W."/>
            <person name="Santuari L."/>
            <person name="Cao Q."/>
            <person name="Sharma T."/>
            <person name="Shen D."/>
            <person name="Roswanjaya Y."/>
            <person name="Wardhani T."/>
            <person name="Kalhor M.S."/>
            <person name="Jansen J."/>
            <person name="Van den Hoogen J."/>
            <person name="Gungor B."/>
            <person name="Hartog M."/>
            <person name="Hontelez J."/>
            <person name="Verver J."/>
            <person name="Yang W.-C."/>
            <person name="Schijlen E."/>
            <person name="Repin R."/>
            <person name="Schilthuizen M."/>
            <person name="Schranz E."/>
            <person name="Heidstra R."/>
            <person name="Miyata K."/>
            <person name="Fedorova E."/>
            <person name="Kohlen W."/>
            <person name="Bisseling T."/>
            <person name="Smit S."/>
            <person name="Geurts R."/>
        </authorList>
    </citation>
    <scope>NUCLEOTIDE SEQUENCE [LARGE SCALE GENOMIC DNA]</scope>
    <source>
        <strain evidence="4">cv. WU1-14</strain>
    </source>
</reference>
<proteinExistence type="predicted"/>
<name>A0A2P5B0G4_PARAD</name>
<dbReference type="Proteomes" id="UP000237105">
    <property type="component" value="Unassembled WGS sequence"/>
</dbReference>
<dbReference type="InterPro" id="IPR027944">
    <property type="entry name" value="SEO_C"/>
</dbReference>